<dbReference type="PANTHER" id="PTHR43840:SF50">
    <property type="entry name" value="MANGANESE EFFLUX SYSTEM PROTEIN MNES"/>
    <property type="match status" value="1"/>
</dbReference>
<dbReference type="SUPFAM" id="SSF161111">
    <property type="entry name" value="Cation efflux protein transmembrane domain-like"/>
    <property type="match status" value="1"/>
</dbReference>
<feature type="transmembrane region" description="Helical" evidence="7">
    <location>
        <begin position="82"/>
        <end position="104"/>
    </location>
</feature>
<dbReference type="InterPro" id="IPR036837">
    <property type="entry name" value="Cation_efflux_CTD_sf"/>
</dbReference>
<dbReference type="Pfam" id="PF16916">
    <property type="entry name" value="ZT_dimer"/>
    <property type="match status" value="1"/>
</dbReference>
<evidence type="ECO:0000313" key="10">
    <source>
        <dbReference type="EMBL" id="MFC4766875.1"/>
    </source>
</evidence>
<dbReference type="InterPro" id="IPR050291">
    <property type="entry name" value="CDF_Transporter"/>
</dbReference>
<keyword evidence="3" id="KW-0813">Transport</keyword>
<keyword evidence="5 7" id="KW-1133">Transmembrane helix</keyword>
<comment type="subcellular location">
    <subcellularLocation>
        <location evidence="1">Membrane</location>
        <topology evidence="1">Multi-pass membrane protein</topology>
    </subcellularLocation>
</comment>
<dbReference type="InterPro" id="IPR002524">
    <property type="entry name" value="Cation_efflux"/>
</dbReference>
<dbReference type="Proteomes" id="UP001596002">
    <property type="component" value="Unassembled WGS sequence"/>
</dbReference>
<evidence type="ECO:0000256" key="2">
    <source>
        <dbReference type="ARBA" id="ARBA00008114"/>
    </source>
</evidence>
<feature type="transmembrane region" description="Helical" evidence="7">
    <location>
        <begin position="116"/>
        <end position="133"/>
    </location>
</feature>
<accession>A0ABV9PXV7</accession>
<feature type="domain" description="Cation efflux protein transmembrane" evidence="8">
    <location>
        <begin position="14"/>
        <end position="206"/>
    </location>
</feature>
<evidence type="ECO:0000313" key="11">
    <source>
        <dbReference type="Proteomes" id="UP001596002"/>
    </source>
</evidence>
<evidence type="ECO:0000256" key="4">
    <source>
        <dbReference type="ARBA" id="ARBA00022692"/>
    </source>
</evidence>
<evidence type="ECO:0000256" key="1">
    <source>
        <dbReference type="ARBA" id="ARBA00004141"/>
    </source>
</evidence>
<evidence type="ECO:0000256" key="7">
    <source>
        <dbReference type="SAM" id="Phobius"/>
    </source>
</evidence>
<dbReference type="InterPro" id="IPR058533">
    <property type="entry name" value="Cation_efflux_TM"/>
</dbReference>
<dbReference type="InterPro" id="IPR027470">
    <property type="entry name" value="Cation_efflux_CTD"/>
</dbReference>
<feature type="domain" description="Cation efflux protein cytoplasmic" evidence="9">
    <location>
        <begin position="211"/>
        <end position="286"/>
    </location>
</feature>
<gene>
    <name evidence="10" type="ORF">ACFO8Q_05775</name>
</gene>
<keyword evidence="4 7" id="KW-0812">Transmembrane</keyword>
<feature type="transmembrane region" description="Helical" evidence="7">
    <location>
        <begin position="40"/>
        <end position="61"/>
    </location>
</feature>
<dbReference type="Gene3D" id="3.30.70.1350">
    <property type="entry name" value="Cation efflux protein, cytoplasmic domain"/>
    <property type="match status" value="1"/>
</dbReference>
<dbReference type="SUPFAM" id="SSF160240">
    <property type="entry name" value="Cation efflux protein cytoplasmic domain-like"/>
    <property type="match status" value="1"/>
</dbReference>
<evidence type="ECO:0000259" key="8">
    <source>
        <dbReference type="Pfam" id="PF01545"/>
    </source>
</evidence>
<dbReference type="Pfam" id="PF01545">
    <property type="entry name" value="Cation_efflux"/>
    <property type="match status" value="1"/>
</dbReference>
<dbReference type="EMBL" id="JBHSHC010000033">
    <property type="protein sequence ID" value="MFC4766875.1"/>
    <property type="molecule type" value="Genomic_DNA"/>
</dbReference>
<protein>
    <submittedName>
        <fullName evidence="10">Cation diffusion facilitator family transporter</fullName>
    </submittedName>
</protein>
<evidence type="ECO:0000256" key="3">
    <source>
        <dbReference type="ARBA" id="ARBA00022448"/>
    </source>
</evidence>
<sequence length="292" mass="32164">MERYEQMKMGERGVWVSIFAYLSLSIVKIIIGSMTFSQALIADGVNNATDIIGSVAVLIGLKVARKPPDENHPYGHYRAETIASLIASLIMVAVGVQVLVQAVGSLSDEKMVSPDLSAAWIAMFGALLMYLVYRYNSKLARTINSQAVMASAKDNLSDVWVSIGTAVGIIGSQFGLAWLDPLAASLVGILICKTGWDIFWEAAHNLTDGFDKERLNDFRDTIEPVAGVEEVKEIKARVHGSNVLVDVVILVDPRLNVVESHEISEEIEKRMRRKYNVNNVHVHIEPTEVQSK</sequence>
<dbReference type="Gene3D" id="1.20.1510.10">
    <property type="entry name" value="Cation efflux protein transmembrane domain"/>
    <property type="match status" value="1"/>
</dbReference>
<keyword evidence="6 7" id="KW-0472">Membrane</keyword>
<comment type="similarity">
    <text evidence="2">Belongs to the cation diffusion facilitator (CDF) transporter (TC 2.A.4) family.</text>
</comment>
<dbReference type="NCBIfam" id="TIGR01297">
    <property type="entry name" value="CDF"/>
    <property type="match status" value="1"/>
</dbReference>
<dbReference type="RefSeq" id="WP_380024767.1">
    <property type="nucleotide sequence ID" value="NZ_JBHSHC010000033.1"/>
</dbReference>
<comment type="caution">
    <text evidence="10">The sequence shown here is derived from an EMBL/GenBank/DDBJ whole genome shotgun (WGS) entry which is preliminary data.</text>
</comment>
<organism evidence="10 11">
    <name type="scientific">Effusibacillus consociatus</name>
    <dbReference type="NCBI Taxonomy" id="1117041"/>
    <lineage>
        <taxon>Bacteria</taxon>
        <taxon>Bacillati</taxon>
        <taxon>Bacillota</taxon>
        <taxon>Bacilli</taxon>
        <taxon>Bacillales</taxon>
        <taxon>Alicyclobacillaceae</taxon>
        <taxon>Effusibacillus</taxon>
    </lineage>
</organism>
<feature type="transmembrane region" description="Helical" evidence="7">
    <location>
        <begin position="12"/>
        <end position="34"/>
    </location>
</feature>
<reference evidence="11" key="1">
    <citation type="journal article" date="2019" name="Int. J. Syst. Evol. Microbiol.">
        <title>The Global Catalogue of Microorganisms (GCM) 10K type strain sequencing project: providing services to taxonomists for standard genome sequencing and annotation.</title>
        <authorList>
            <consortium name="The Broad Institute Genomics Platform"/>
            <consortium name="The Broad Institute Genome Sequencing Center for Infectious Disease"/>
            <person name="Wu L."/>
            <person name="Ma J."/>
        </authorList>
    </citation>
    <scope>NUCLEOTIDE SEQUENCE [LARGE SCALE GENOMIC DNA]</scope>
    <source>
        <strain evidence="11">WYCCWR 12678</strain>
    </source>
</reference>
<dbReference type="InterPro" id="IPR027469">
    <property type="entry name" value="Cation_efflux_TMD_sf"/>
</dbReference>
<keyword evidence="11" id="KW-1185">Reference proteome</keyword>
<dbReference type="PANTHER" id="PTHR43840">
    <property type="entry name" value="MITOCHONDRIAL METAL TRANSPORTER 1-RELATED"/>
    <property type="match status" value="1"/>
</dbReference>
<proteinExistence type="inferred from homology"/>
<evidence type="ECO:0000256" key="5">
    <source>
        <dbReference type="ARBA" id="ARBA00022989"/>
    </source>
</evidence>
<evidence type="ECO:0000256" key="6">
    <source>
        <dbReference type="ARBA" id="ARBA00023136"/>
    </source>
</evidence>
<name>A0ABV9PXV7_9BACL</name>
<evidence type="ECO:0000259" key="9">
    <source>
        <dbReference type="Pfam" id="PF16916"/>
    </source>
</evidence>